<proteinExistence type="predicted"/>
<dbReference type="EnsemblMetazoa" id="Aqu2.1.16471_001">
    <property type="protein sequence ID" value="Aqu2.1.16471_001"/>
    <property type="gene ID" value="Aqu2.1.16471"/>
</dbReference>
<dbReference type="AlphaFoldDB" id="A0A1X7TND8"/>
<accession>A0A1X7TND8</accession>
<reference evidence="1" key="1">
    <citation type="submission" date="2017-05" db="UniProtKB">
        <authorList>
            <consortium name="EnsemblMetazoa"/>
        </authorList>
    </citation>
    <scope>IDENTIFICATION</scope>
</reference>
<evidence type="ECO:0000313" key="1">
    <source>
        <dbReference type="EnsemblMetazoa" id="Aqu2.1.16471_001"/>
    </source>
</evidence>
<dbReference type="InParanoid" id="A0A1X7TND8"/>
<organism evidence="1">
    <name type="scientific">Amphimedon queenslandica</name>
    <name type="common">Sponge</name>
    <dbReference type="NCBI Taxonomy" id="400682"/>
    <lineage>
        <taxon>Eukaryota</taxon>
        <taxon>Metazoa</taxon>
        <taxon>Porifera</taxon>
        <taxon>Demospongiae</taxon>
        <taxon>Heteroscleromorpha</taxon>
        <taxon>Haplosclerida</taxon>
        <taxon>Niphatidae</taxon>
        <taxon>Amphimedon</taxon>
    </lineage>
</organism>
<name>A0A1X7TND8_AMPQE</name>
<protein>
    <submittedName>
        <fullName evidence="1">Uncharacterized protein</fullName>
    </submittedName>
</protein>
<sequence length="34" mass="3689">MSNLTNKFCLQVLVFPSLLANGYTLSDTITLPSS</sequence>